<dbReference type="AlphaFoldDB" id="G7Q4N1"/>
<feature type="domain" description="HDOD" evidence="1">
    <location>
        <begin position="20"/>
        <end position="217"/>
    </location>
</feature>
<dbReference type="PANTHER" id="PTHR33525">
    <property type="match status" value="1"/>
</dbReference>
<dbReference type="Gene3D" id="1.10.3210.10">
    <property type="entry name" value="Hypothetical protein af1432"/>
    <property type="match status" value="1"/>
</dbReference>
<dbReference type="InterPro" id="IPR013976">
    <property type="entry name" value="HDOD"/>
</dbReference>
<dbReference type="GO" id="GO:0016787">
    <property type="term" value="F:hydrolase activity"/>
    <property type="evidence" value="ECO:0007669"/>
    <property type="project" value="UniProtKB-KW"/>
</dbReference>
<dbReference type="OrthoDB" id="9803649at2"/>
<sequence>MSQERGQRFLLDLPAIQSDLPFSPDLLTRLFRLTDDQADSPLTAIGAAIAEDQGLSIRLLALANSAFYGLQSEIRSVGRAVAVLGLREVRTLVLALGIRGLAARRALPPGFDLSVHLEHQLAVAVAAMALARETGAMDPDDAFTAGVLHDLGKLLTALYRPDDWLAEQALVAAQNLPWHEAEDLHMGLDHGLIGAMALRSWNLPEPLTEPVNWHHAPQAAPGRPEPARLLCLADACARELSGTTEPGTLPTKAMALGIGLSLAAALDLTGAALAARNPALLAAALA</sequence>
<dbReference type="InterPro" id="IPR006675">
    <property type="entry name" value="HDIG_dom"/>
</dbReference>
<gene>
    <name evidence="2" type="ORF">DFW101_1483</name>
</gene>
<dbReference type="EMBL" id="CM001368">
    <property type="protein sequence ID" value="EHJ47491.1"/>
    <property type="molecule type" value="Genomic_DNA"/>
</dbReference>
<dbReference type="eggNOG" id="COG1639">
    <property type="taxonomic scope" value="Bacteria"/>
</dbReference>
<evidence type="ECO:0000259" key="1">
    <source>
        <dbReference type="PROSITE" id="PS51833"/>
    </source>
</evidence>
<proteinExistence type="predicted"/>
<keyword evidence="3" id="KW-1185">Reference proteome</keyword>
<dbReference type="PROSITE" id="PS51833">
    <property type="entry name" value="HDOD"/>
    <property type="match status" value="1"/>
</dbReference>
<dbReference type="STRING" id="694327.DFW101_1483"/>
<dbReference type="Pfam" id="PF08668">
    <property type="entry name" value="HDOD"/>
    <property type="match status" value="1"/>
</dbReference>
<protein>
    <submittedName>
        <fullName evidence="2">Metal dependent phosphohydrolase</fullName>
    </submittedName>
</protein>
<dbReference type="RefSeq" id="WP_009180890.1">
    <property type="nucleotide sequence ID" value="NZ_CM001368.1"/>
</dbReference>
<organism evidence="2 3">
    <name type="scientific">Solidesulfovibrio carbinoliphilus subsp. oakridgensis</name>
    <dbReference type="NCBI Taxonomy" id="694327"/>
    <lineage>
        <taxon>Bacteria</taxon>
        <taxon>Pseudomonadati</taxon>
        <taxon>Thermodesulfobacteriota</taxon>
        <taxon>Desulfovibrionia</taxon>
        <taxon>Desulfovibrionales</taxon>
        <taxon>Desulfovibrionaceae</taxon>
        <taxon>Solidesulfovibrio</taxon>
    </lineage>
</organism>
<evidence type="ECO:0000313" key="2">
    <source>
        <dbReference type="EMBL" id="EHJ47491.1"/>
    </source>
</evidence>
<dbReference type="Proteomes" id="UP000004662">
    <property type="component" value="Chromosome"/>
</dbReference>
<dbReference type="PANTHER" id="PTHR33525:SF6">
    <property type="entry name" value="HDOD DOMAIN-CONTAINING PROTEIN"/>
    <property type="match status" value="1"/>
</dbReference>
<dbReference type="SUPFAM" id="SSF109604">
    <property type="entry name" value="HD-domain/PDEase-like"/>
    <property type="match status" value="1"/>
</dbReference>
<accession>G7Q4N1</accession>
<dbReference type="NCBIfam" id="TIGR00277">
    <property type="entry name" value="HDIG"/>
    <property type="match status" value="1"/>
</dbReference>
<dbReference type="InterPro" id="IPR052340">
    <property type="entry name" value="RNase_Y/CdgJ"/>
</dbReference>
<evidence type="ECO:0000313" key="3">
    <source>
        <dbReference type="Proteomes" id="UP000004662"/>
    </source>
</evidence>
<reference evidence="3" key="1">
    <citation type="journal article" date="2015" name="Genome Announc.">
        <title>High-Quality Draft Genome Sequence of Desulfovibrio carbinoliphilus FW-101-2B, an Organic Acid-Oxidizing Sulfate-Reducing Bacterium Isolated from Uranium(VI)-Contaminated Groundwater.</title>
        <authorList>
            <person name="Ramsay B.D."/>
            <person name="Hwang C."/>
            <person name="Woo H.L."/>
            <person name="Carroll S.L."/>
            <person name="Lucas S."/>
            <person name="Han J."/>
            <person name="Lapidus A.L."/>
            <person name="Cheng J.F."/>
            <person name="Goodwin L.A."/>
            <person name="Pitluck S."/>
            <person name="Peters L."/>
            <person name="Chertkov O."/>
            <person name="Held B."/>
            <person name="Detter J.C."/>
            <person name="Han C.S."/>
            <person name="Tapia R."/>
            <person name="Land M.L."/>
            <person name="Hauser L.J."/>
            <person name="Kyrpides N.C."/>
            <person name="Ivanova N.N."/>
            <person name="Mikhailova N."/>
            <person name="Pagani I."/>
            <person name="Woyke T."/>
            <person name="Arkin A.P."/>
            <person name="Dehal P."/>
            <person name="Chivian D."/>
            <person name="Criddle C.S."/>
            <person name="Wu W."/>
            <person name="Chakraborty R."/>
            <person name="Hazen T.C."/>
            <person name="Fields M.W."/>
        </authorList>
    </citation>
    <scope>NUCLEOTIDE SEQUENCE [LARGE SCALE GENOMIC DNA]</scope>
    <source>
        <strain evidence="3">FW-101-2B</strain>
    </source>
</reference>
<dbReference type="HOGENOM" id="CLU_048246_4_2_7"/>
<name>G7Q4N1_9BACT</name>